<dbReference type="InterPro" id="IPR052340">
    <property type="entry name" value="RNase_Y/CdgJ"/>
</dbReference>
<dbReference type="SUPFAM" id="SSF109604">
    <property type="entry name" value="HD-domain/PDEase-like"/>
    <property type="match status" value="1"/>
</dbReference>
<dbReference type="RefSeq" id="WP_131259783.1">
    <property type="nucleotide sequence ID" value="NZ_JBHSUS010000001.1"/>
</dbReference>
<dbReference type="PANTHER" id="PTHR33525:SF3">
    <property type="entry name" value="RIBONUCLEASE Y"/>
    <property type="match status" value="1"/>
</dbReference>
<evidence type="ECO:0000313" key="2">
    <source>
        <dbReference type="EMBL" id="MFC6440769.1"/>
    </source>
</evidence>
<name>A0ABW1XL29_9ALTE</name>
<dbReference type="EMBL" id="JBHSUS010000001">
    <property type="protein sequence ID" value="MFC6440769.1"/>
    <property type="molecule type" value="Genomic_DNA"/>
</dbReference>
<evidence type="ECO:0000313" key="3">
    <source>
        <dbReference type="Proteomes" id="UP001596364"/>
    </source>
</evidence>
<comment type="caution">
    <text evidence="2">The sequence shown here is derived from an EMBL/GenBank/DDBJ whole genome shotgun (WGS) entry which is preliminary data.</text>
</comment>
<reference evidence="3" key="1">
    <citation type="journal article" date="2019" name="Int. J. Syst. Evol. Microbiol.">
        <title>The Global Catalogue of Microorganisms (GCM) 10K type strain sequencing project: providing services to taxonomists for standard genome sequencing and annotation.</title>
        <authorList>
            <consortium name="The Broad Institute Genomics Platform"/>
            <consortium name="The Broad Institute Genome Sequencing Center for Infectious Disease"/>
            <person name="Wu L."/>
            <person name="Ma J."/>
        </authorList>
    </citation>
    <scope>NUCLEOTIDE SEQUENCE [LARGE SCALE GENOMIC DNA]</scope>
    <source>
        <strain evidence="3">CGMCC 1.16031</strain>
    </source>
</reference>
<feature type="domain" description="HDOD" evidence="1">
    <location>
        <begin position="22"/>
        <end position="216"/>
    </location>
</feature>
<dbReference type="PROSITE" id="PS51833">
    <property type="entry name" value="HDOD"/>
    <property type="match status" value="1"/>
</dbReference>
<organism evidence="2 3">
    <name type="scientific">Pseudobowmanella zhangzhouensis</name>
    <dbReference type="NCBI Taxonomy" id="1537679"/>
    <lineage>
        <taxon>Bacteria</taxon>
        <taxon>Pseudomonadati</taxon>
        <taxon>Pseudomonadota</taxon>
        <taxon>Gammaproteobacteria</taxon>
        <taxon>Alteromonadales</taxon>
        <taxon>Alteromonadaceae</taxon>
    </lineage>
</organism>
<accession>A0ABW1XL29</accession>
<gene>
    <name evidence="2" type="ORF">ACFP85_11505</name>
</gene>
<keyword evidence="3" id="KW-1185">Reference proteome</keyword>
<sequence>MSTENALLTILTEKINNDTLVLPTLPAIALKVRKAADDPETNLNKMGEVIGQDPALTARIMKIANSAYLGRSVKVDTLQQAVTRIGLRQIKNIATALAMEQLFVSKNDVVKSYLDKLWSRTVDIAANAMAVYAFYKENPKKNKLLNMDSLTLAALVHNIGVLPILSEAERHEEVFANPTFLNVAIQKLSSRLGSAILNEWGFSEEIIEVVEHWRNIKYQTKEHSYLDFVRLGAALAGSIGSHKDDVLNIIQQKGIVQDLSALSSDEFAEIRDNAKSVFS</sequence>
<dbReference type="InterPro" id="IPR013976">
    <property type="entry name" value="HDOD"/>
</dbReference>
<proteinExistence type="predicted"/>
<dbReference type="Pfam" id="PF08668">
    <property type="entry name" value="HDOD"/>
    <property type="match status" value="1"/>
</dbReference>
<protein>
    <submittedName>
        <fullName evidence="2">HDOD domain-containing protein</fullName>
    </submittedName>
</protein>
<dbReference type="PANTHER" id="PTHR33525">
    <property type="match status" value="1"/>
</dbReference>
<dbReference type="Proteomes" id="UP001596364">
    <property type="component" value="Unassembled WGS sequence"/>
</dbReference>
<dbReference type="Gene3D" id="1.10.3210.10">
    <property type="entry name" value="Hypothetical protein af1432"/>
    <property type="match status" value="1"/>
</dbReference>
<evidence type="ECO:0000259" key="1">
    <source>
        <dbReference type="PROSITE" id="PS51833"/>
    </source>
</evidence>